<dbReference type="InterPro" id="IPR058099">
    <property type="entry name" value="T3SS_XAC0095_dom"/>
</dbReference>
<accession>A0A0A2WI52</accession>
<name>A0A0A2WI52_9GAMM</name>
<dbReference type="EMBL" id="JRKJ01000023">
    <property type="protein sequence ID" value="KGQ17935.1"/>
    <property type="molecule type" value="Genomic_DNA"/>
</dbReference>
<dbReference type="STRING" id="1300345.LF41_1789"/>
<sequence>MTIFADAQHRAPVVYAMPESAHIALVEMSYHLELMAALTECGSPASDESHRPVAFAWWFSRMQKDIERIIEASSLCVEQSSPPTGTRVAEKRSI</sequence>
<gene>
    <name evidence="1" type="ORF">LF41_1789</name>
</gene>
<dbReference type="AlphaFoldDB" id="A0A0A2WI52"/>
<dbReference type="RefSeq" id="WP_036171295.1">
    <property type="nucleotide sequence ID" value="NZ_JRKJ01000023.1"/>
</dbReference>
<keyword evidence="2" id="KW-1185">Reference proteome</keyword>
<evidence type="ECO:0000313" key="2">
    <source>
        <dbReference type="Proteomes" id="UP000030518"/>
    </source>
</evidence>
<proteinExistence type="predicted"/>
<dbReference type="OrthoDB" id="6027554at2"/>
<reference evidence="1 2" key="1">
    <citation type="submission" date="2014-09" db="EMBL/GenBank/DDBJ databases">
        <title>Genome sequences of Lysobacter dokdonensis DS-58.</title>
        <authorList>
            <person name="Kim J.F."/>
            <person name="Kwak M.-J."/>
        </authorList>
    </citation>
    <scope>NUCLEOTIDE SEQUENCE [LARGE SCALE GENOMIC DNA]</scope>
    <source>
        <strain evidence="1 2">DS-58</strain>
    </source>
</reference>
<comment type="caution">
    <text evidence="1">The sequence shown here is derived from an EMBL/GenBank/DDBJ whole genome shotgun (WGS) entry which is preliminary data.</text>
</comment>
<dbReference type="Proteomes" id="UP000030518">
    <property type="component" value="Unassembled WGS sequence"/>
</dbReference>
<dbReference type="NCBIfam" id="NF047335">
    <property type="entry name" value="T3SS_XAC0095"/>
    <property type="match status" value="1"/>
</dbReference>
<protein>
    <submittedName>
        <fullName evidence="1">Uncharacterized protein</fullName>
    </submittedName>
</protein>
<organism evidence="1 2">
    <name type="scientific">Lysobacter dokdonensis DS-58</name>
    <dbReference type="NCBI Taxonomy" id="1300345"/>
    <lineage>
        <taxon>Bacteria</taxon>
        <taxon>Pseudomonadati</taxon>
        <taxon>Pseudomonadota</taxon>
        <taxon>Gammaproteobacteria</taxon>
        <taxon>Lysobacterales</taxon>
        <taxon>Lysobacteraceae</taxon>
        <taxon>Noviluteimonas</taxon>
    </lineage>
</organism>
<evidence type="ECO:0000313" key="1">
    <source>
        <dbReference type="EMBL" id="KGQ17935.1"/>
    </source>
</evidence>